<dbReference type="KEGG" id="hsc:HVS_04685"/>
<dbReference type="InterPro" id="IPR028259">
    <property type="entry name" value="AP2-like_int_N"/>
</dbReference>
<keyword evidence="5" id="KW-1185">Reference proteome</keyword>
<name>A0A2K9E9Y4_9FIRM</name>
<dbReference type="Pfam" id="PF14657">
    <property type="entry name" value="Arm-DNA-bind_4"/>
    <property type="match status" value="1"/>
</dbReference>
<organism evidence="4 5">
    <name type="scientific">Acetivibrio saccincola</name>
    <dbReference type="NCBI Taxonomy" id="1677857"/>
    <lineage>
        <taxon>Bacteria</taxon>
        <taxon>Bacillati</taxon>
        <taxon>Bacillota</taxon>
        <taxon>Clostridia</taxon>
        <taxon>Eubacteriales</taxon>
        <taxon>Oscillospiraceae</taxon>
        <taxon>Acetivibrio</taxon>
    </lineage>
</organism>
<dbReference type="EMBL" id="CP025197">
    <property type="protein sequence ID" value="AUG56874.1"/>
    <property type="molecule type" value="Genomic_DNA"/>
</dbReference>
<dbReference type="GO" id="GO:0003677">
    <property type="term" value="F:DNA binding"/>
    <property type="evidence" value="ECO:0007669"/>
    <property type="project" value="UniProtKB-KW"/>
</dbReference>
<evidence type="ECO:0000313" key="3">
    <source>
        <dbReference type="EMBL" id="AUG56845.1"/>
    </source>
</evidence>
<keyword evidence="1" id="KW-0238">DNA-binding</keyword>
<evidence type="ECO:0000313" key="4">
    <source>
        <dbReference type="EMBL" id="AUG56874.1"/>
    </source>
</evidence>
<dbReference type="InterPro" id="IPR010998">
    <property type="entry name" value="Integrase_recombinase_N"/>
</dbReference>
<sequence>MRRSKGEGSLTYIKRLKKYQVRYDVSIDENGKRIQKASYFSKKKDAIAFMQDELSALNRGKYVSLSNESLYSYCKKWYELYKEPTLTKINTKEKYKYTLNRIKGLSVGSVRLMDLSSEILQRAYNKMKADIFSLNSFGTTLVFSYTASTLYGSERGSISRS</sequence>
<evidence type="ECO:0000313" key="5">
    <source>
        <dbReference type="Proteomes" id="UP000233534"/>
    </source>
</evidence>
<dbReference type="AlphaFoldDB" id="A0A2K9E9Y4"/>
<protein>
    <recommendedName>
        <fullName evidence="2">AP2-like integrase N-terminal domain-containing protein</fullName>
    </recommendedName>
</protein>
<proteinExistence type="predicted"/>
<evidence type="ECO:0000259" key="2">
    <source>
        <dbReference type="Pfam" id="PF14657"/>
    </source>
</evidence>
<accession>A0A2K9E9Y4</accession>
<dbReference type="RefSeq" id="WP_169926528.1">
    <property type="nucleotide sequence ID" value="NZ_CP025197.1"/>
</dbReference>
<dbReference type="Gene3D" id="1.10.150.130">
    <property type="match status" value="1"/>
</dbReference>
<dbReference type="EMBL" id="CP025197">
    <property type="protein sequence ID" value="AUG56845.1"/>
    <property type="molecule type" value="Genomic_DNA"/>
</dbReference>
<gene>
    <name evidence="3" type="ORF">HVS_04530</name>
    <name evidence="4" type="ORF">HVS_04685</name>
</gene>
<dbReference type="KEGG" id="hsc:HVS_04530"/>
<evidence type="ECO:0000256" key="1">
    <source>
        <dbReference type="ARBA" id="ARBA00023125"/>
    </source>
</evidence>
<reference evidence="4 5" key="1">
    <citation type="submission" date="2017-12" db="EMBL/GenBank/DDBJ databases">
        <title>Complete genome sequence of Herbivorax saccincola GGR1, a novel Cellulosome-producing hydrolytic bacterium in a thermophilic biogas plant, established by Illumina and Nanopore MinION sequencing.</title>
        <authorList>
            <person name="Pechtl A."/>
            <person name="Ruckert C."/>
            <person name="Koeck D.E."/>
            <person name="Maus I."/>
            <person name="Winkler A."/>
            <person name="Kalinowski J."/>
            <person name="Puhler A."/>
            <person name="Schwarz W.W."/>
            <person name="Zverlov V.V."/>
            <person name="Schluter A."/>
            <person name="Liebl W."/>
        </authorList>
    </citation>
    <scope>NUCLEOTIDE SEQUENCE [LARGE SCALE GENOMIC DNA]</scope>
    <source>
        <strain evidence="4">GGR1</strain>
        <strain evidence="5">SR1</strain>
    </source>
</reference>
<feature type="domain" description="AP2-like integrase N-terminal" evidence="2">
    <location>
        <begin position="18"/>
        <end position="52"/>
    </location>
</feature>
<dbReference type="Proteomes" id="UP000233534">
    <property type="component" value="Chromosome"/>
</dbReference>